<dbReference type="Proteomes" id="UP001164305">
    <property type="component" value="Chromosome"/>
</dbReference>
<dbReference type="EMBL" id="CP107020">
    <property type="protein sequence ID" value="UYG15813.1"/>
    <property type="molecule type" value="Genomic_DNA"/>
</dbReference>
<protein>
    <submittedName>
        <fullName evidence="3">Uncharacterized protein</fullName>
    </submittedName>
</protein>
<keyword evidence="2" id="KW-0812">Transmembrane</keyword>
<gene>
    <name evidence="3" type="ORF">BRM3_09155</name>
</gene>
<evidence type="ECO:0000313" key="3">
    <source>
        <dbReference type="EMBL" id="UYG15813.1"/>
    </source>
</evidence>
<keyword evidence="2" id="KW-0472">Membrane</keyword>
<organism evidence="3 4">
    <name type="scientific">Brachybacterium huguangmaarense</name>
    <dbReference type="NCBI Taxonomy" id="1652028"/>
    <lineage>
        <taxon>Bacteria</taxon>
        <taxon>Bacillati</taxon>
        <taxon>Actinomycetota</taxon>
        <taxon>Actinomycetes</taxon>
        <taxon>Micrococcales</taxon>
        <taxon>Dermabacteraceae</taxon>
        <taxon>Brachybacterium</taxon>
    </lineage>
</organism>
<evidence type="ECO:0000313" key="4">
    <source>
        <dbReference type="Proteomes" id="UP001164305"/>
    </source>
</evidence>
<name>A0ABY6FY10_9MICO</name>
<feature type="transmembrane region" description="Helical" evidence="2">
    <location>
        <begin position="83"/>
        <end position="104"/>
    </location>
</feature>
<keyword evidence="4" id="KW-1185">Reference proteome</keyword>
<dbReference type="RefSeq" id="WP_263593027.1">
    <property type="nucleotide sequence ID" value="NZ_CP107020.1"/>
</dbReference>
<feature type="transmembrane region" description="Helical" evidence="2">
    <location>
        <begin position="37"/>
        <end position="54"/>
    </location>
</feature>
<accession>A0ABY6FY10</accession>
<evidence type="ECO:0000256" key="1">
    <source>
        <dbReference type="SAM" id="MobiDB-lite"/>
    </source>
</evidence>
<sequence>MRAVPEPRSAPSGPEAADASRPVPRCRAAARALGRNVNLGLFAVSVALCALSVFASSTDYLVVPLIGLATIVIAIVHRSWWTILLGLVEIISPALLIYLVYALLAAGF</sequence>
<reference evidence="3" key="1">
    <citation type="submission" date="2022-10" db="EMBL/GenBank/DDBJ databases">
        <title>Whole-Genome Sequencing of Brachybacterium huguangmaarense BRM-3, Isolated from Betula schmidtii.</title>
        <authorList>
            <person name="Haam D."/>
        </authorList>
    </citation>
    <scope>NUCLEOTIDE SEQUENCE</scope>
    <source>
        <strain evidence="3">BRM-3</strain>
    </source>
</reference>
<evidence type="ECO:0000256" key="2">
    <source>
        <dbReference type="SAM" id="Phobius"/>
    </source>
</evidence>
<proteinExistence type="predicted"/>
<keyword evidence="2" id="KW-1133">Transmembrane helix</keyword>
<feature type="region of interest" description="Disordered" evidence="1">
    <location>
        <begin position="1"/>
        <end position="21"/>
    </location>
</feature>
<feature type="transmembrane region" description="Helical" evidence="2">
    <location>
        <begin position="60"/>
        <end position="76"/>
    </location>
</feature>